<proteinExistence type="predicted"/>
<name>A0A9P8QDY1_WICPI</name>
<organism evidence="1 2">
    <name type="scientific">Wickerhamomyces pijperi</name>
    <name type="common">Yeast</name>
    <name type="synonym">Pichia pijperi</name>
    <dbReference type="NCBI Taxonomy" id="599730"/>
    <lineage>
        <taxon>Eukaryota</taxon>
        <taxon>Fungi</taxon>
        <taxon>Dikarya</taxon>
        <taxon>Ascomycota</taxon>
        <taxon>Saccharomycotina</taxon>
        <taxon>Saccharomycetes</taxon>
        <taxon>Phaffomycetales</taxon>
        <taxon>Wickerhamomycetaceae</taxon>
        <taxon>Wickerhamomyces</taxon>
    </lineage>
</organism>
<keyword evidence="2" id="KW-1185">Reference proteome</keyword>
<accession>A0A9P8QDY1</accession>
<reference evidence="1" key="2">
    <citation type="submission" date="2021-01" db="EMBL/GenBank/DDBJ databases">
        <authorList>
            <person name="Schikora-Tamarit M.A."/>
        </authorList>
    </citation>
    <scope>NUCLEOTIDE SEQUENCE</scope>
    <source>
        <strain evidence="1">CBS2887</strain>
    </source>
</reference>
<dbReference type="Proteomes" id="UP000774326">
    <property type="component" value="Unassembled WGS sequence"/>
</dbReference>
<evidence type="ECO:0000313" key="2">
    <source>
        <dbReference type="Proteomes" id="UP000774326"/>
    </source>
</evidence>
<evidence type="ECO:0000313" key="1">
    <source>
        <dbReference type="EMBL" id="KAH3687624.1"/>
    </source>
</evidence>
<comment type="caution">
    <text evidence="1">The sequence shown here is derived from an EMBL/GenBank/DDBJ whole genome shotgun (WGS) entry which is preliminary data.</text>
</comment>
<reference evidence="1" key="1">
    <citation type="journal article" date="2021" name="Open Biol.">
        <title>Shared evolutionary footprints suggest mitochondrial oxidative damage underlies multiple complex I losses in fungi.</title>
        <authorList>
            <person name="Schikora-Tamarit M.A."/>
            <person name="Marcet-Houben M."/>
            <person name="Nosek J."/>
            <person name="Gabaldon T."/>
        </authorList>
    </citation>
    <scope>NUCLEOTIDE SEQUENCE</scope>
    <source>
        <strain evidence="1">CBS2887</strain>
    </source>
</reference>
<dbReference type="EMBL" id="JAEUBG010000712">
    <property type="protein sequence ID" value="KAH3687624.1"/>
    <property type="molecule type" value="Genomic_DNA"/>
</dbReference>
<protein>
    <submittedName>
        <fullName evidence="1">Uncharacterized protein</fullName>
    </submittedName>
</protein>
<gene>
    <name evidence="1" type="ORF">WICPIJ_001391</name>
</gene>
<sequence length="74" mass="8197">MDDSKDFLSSSTLICLVDFETNAEAILCTVLTSDDFLEIALFNNPIKPSANNKLEFSLTFTKWCATTISNISRA</sequence>
<dbReference type="AlphaFoldDB" id="A0A9P8QDY1"/>